<dbReference type="Pfam" id="PF09084">
    <property type="entry name" value="NMT1"/>
    <property type="match status" value="1"/>
</dbReference>
<evidence type="ECO:0000259" key="2">
    <source>
        <dbReference type="Pfam" id="PF09084"/>
    </source>
</evidence>
<proteinExistence type="predicted"/>
<feature type="domain" description="SsuA/THI5-like" evidence="2">
    <location>
        <begin position="58"/>
        <end position="273"/>
    </location>
</feature>
<evidence type="ECO:0000313" key="3">
    <source>
        <dbReference type="EMBL" id="MBD3934531.1"/>
    </source>
</evidence>
<name>A0A927IFK8_9ACTN</name>
<feature type="signal peptide" evidence="1">
    <location>
        <begin position="1"/>
        <end position="31"/>
    </location>
</feature>
<dbReference type="SUPFAM" id="SSF53850">
    <property type="entry name" value="Periplasmic binding protein-like II"/>
    <property type="match status" value="1"/>
</dbReference>
<dbReference type="EMBL" id="JACXYU010000017">
    <property type="protein sequence ID" value="MBD3934531.1"/>
    <property type="molecule type" value="Genomic_DNA"/>
</dbReference>
<accession>A0A927IFK8</accession>
<organism evidence="3 4">
    <name type="scientific">Streptomyces chumphonensis</name>
    <dbReference type="NCBI Taxonomy" id="1214925"/>
    <lineage>
        <taxon>Bacteria</taxon>
        <taxon>Bacillati</taxon>
        <taxon>Actinomycetota</taxon>
        <taxon>Actinomycetes</taxon>
        <taxon>Kitasatosporales</taxon>
        <taxon>Streptomycetaceae</taxon>
        <taxon>Streptomyces</taxon>
    </lineage>
</organism>
<protein>
    <submittedName>
        <fullName evidence="3">ABC transporter substrate-binding protein</fullName>
    </submittedName>
</protein>
<evidence type="ECO:0000256" key="1">
    <source>
        <dbReference type="SAM" id="SignalP"/>
    </source>
</evidence>
<dbReference type="Gene3D" id="3.40.190.10">
    <property type="entry name" value="Periplasmic binding protein-like II"/>
    <property type="match status" value="2"/>
</dbReference>
<dbReference type="Proteomes" id="UP000632289">
    <property type="component" value="Unassembled WGS sequence"/>
</dbReference>
<comment type="caution">
    <text evidence="3">The sequence shown here is derived from an EMBL/GenBank/DDBJ whole genome shotgun (WGS) entry which is preliminary data.</text>
</comment>
<keyword evidence="4" id="KW-1185">Reference proteome</keyword>
<dbReference type="PROSITE" id="PS51257">
    <property type="entry name" value="PROKAR_LIPOPROTEIN"/>
    <property type="match status" value="1"/>
</dbReference>
<feature type="chain" id="PRO_5037665894" evidence="1">
    <location>
        <begin position="32"/>
        <end position="348"/>
    </location>
</feature>
<dbReference type="InterPro" id="IPR015168">
    <property type="entry name" value="SsuA/THI5"/>
</dbReference>
<keyword evidence="1" id="KW-0732">Signal</keyword>
<dbReference type="PANTHER" id="PTHR31528:SF15">
    <property type="entry name" value="RIBOFLAVIN-BINDING PROTEIN RIBY"/>
    <property type="match status" value="1"/>
</dbReference>
<dbReference type="PANTHER" id="PTHR31528">
    <property type="entry name" value="4-AMINO-5-HYDROXYMETHYL-2-METHYLPYRIMIDINE PHOSPHATE SYNTHASE THI11-RELATED"/>
    <property type="match status" value="1"/>
</dbReference>
<dbReference type="InterPro" id="IPR027939">
    <property type="entry name" value="NMT1/THI5"/>
</dbReference>
<dbReference type="GO" id="GO:0009228">
    <property type="term" value="P:thiamine biosynthetic process"/>
    <property type="evidence" value="ECO:0007669"/>
    <property type="project" value="InterPro"/>
</dbReference>
<sequence length="348" mass="36842">MRTTSADRHRPRRRTRTLLLTLALLGTAALAGCGDPDGTSGDKGGQGPLTVGLTYVPNIQFAPFYVAESLGYYEDAGLEVKLKHHSFSEPQFGALSAGEEDVVYAGGDEMLQARSKGVSVVDVATLYHEYPVAVMVPKDSPVKEAADLEGRTIGTPGPFGETYFGLLAVLKSAGLSESDVKVQHIGFTQQAALAGGKVDAVTGYLNNDAVQFARSGVDVRTIAPAGEDASLPLVAAGLGASEDVTSDRPQDLKALVAATLKGVQYTIDHPEKAVELSAEFVPGLEDPKKRKDALAVLEATVPLMENHDGSPGRNDPAAWERMADFMHSHDLLSEPVPAEEAFDNSFLP</sequence>
<evidence type="ECO:0000313" key="4">
    <source>
        <dbReference type="Proteomes" id="UP000632289"/>
    </source>
</evidence>
<dbReference type="RefSeq" id="WP_191211822.1">
    <property type="nucleotide sequence ID" value="NZ_BAABKL010000050.1"/>
</dbReference>
<reference evidence="3" key="1">
    <citation type="submission" date="2020-09" db="EMBL/GenBank/DDBJ databases">
        <title>Secondary metabolite and genome analysis of marine Streptomyces chumphonensis KK1-2T.</title>
        <authorList>
            <person name="Phongsopitanun W."/>
            <person name="Kanchanasin P."/>
            <person name="Pittayakhajonwut P."/>
            <person name="Suwanborirux K."/>
            <person name="Tanasupawat S."/>
        </authorList>
    </citation>
    <scope>NUCLEOTIDE SEQUENCE</scope>
    <source>
        <strain evidence="3">KK1-2</strain>
    </source>
</reference>
<gene>
    <name evidence="3" type="ORF">IF129_23570</name>
</gene>
<dbReference type="AlphaFoldDB" id="A0A927IFK8"/>